<dbReference type="Gene3D" id="3.40.50.300">
    <property type="entry name" value="P-loop containing nucleotide triphosphate hydrolases"/>
    <property type="match status" value="1"/>
</dbReference>
<dbReference type="Proteomes" id="UP000623172">
    <property type="component" value="Unassembled WGS sequence"/>
</dbReference>
<organism evidence="7 8">
    <name type="scientific">Gehongia tenuis</name>
    <dbReference type="NCBI Taxonomy" id="2763655"/>
    <lineage>
        <taxon>Bacteria</taxon>
        <taxon>Bacillati</taxon>
        <taxon>Bacillota</taxon>
        <taxon>Clostridia</taxon>
        <taxon>Christensenellales</taxon>
        <taxon>Christensenellaceae</taxon>
        <taxon>Gehongia</taxon>
    </lineage>
</organism>
<sequence length="293" mass="33357">MKFVVVTGVSGAGKTQVLRCLEDMGFFCMDNLPPMLLTKFVELCAQTKDDVQQVAVVVDIRGAEFFDTLGDTLEILRANVESMEILYLDADDAVLIQRYKESRRTHPLNQEGTLEEAIHKERQMLSILRDRADYILDTTTLRTSQLKEVLYKIFQGDTRQGMAVQVVSFGFKRGLPLDADLVFDVRFLPNPYYIEKLRNLNGTSKEVQDYVFSFPEAAEFMGHLKRLLTFLIPFYIKEGKTRLVVGIGCTGGKHRSVAIASRLADALKQSGYHTNLIHRDMQKESNREIYQGE</sequence>
<feature type="binding site" evidence="4">
    <location>
        <begin position="59"/>
        <end position="62"/>
    </location>
    <ligand>
        <name>GTP</name>
        <dbReference type="ChEBI" id="CHEBI:37565"/>
    </ligand>
</feature>
<dbReference type="PANTHER" id="PTHR30448">
    <property type="entry name" value="RNASE ADAPTER PROTEIN RAPZ"/>
    <property type="match status" value="1"/>
</dbReference>
<dbReference type="PANTHER" id="PTHR30448:SF0">
    <property type="entry name" value="RNASE ADAPTER PROTEIN RAPZ"/>
    <property type="match status" value="1"/>
</dbReference>
<keyword evidence="1 4" id="KW-0547">Nucleotide-binding</keyword>
<gene>
    <name evidence="7" type="primary">rapZ</name>
    <name evidence="7" type="ORF">H8696_05845</name>
</gene>
<keyword evidence="2 4" id="KW-0067">ATP-binding</keyword>
<accession>A0A926D4N7</accession>
<dbReference type="EMBL" id="JACRSR010000001">
    <property type="protein sequence ID" value="MBC8531369.1"/>
    <property type="molecule type" value="Genomic_DNA"/>
</dbReference>
<dbReference type="InterPro" id="IPR005337">
    <property type="entry name" value="RapZ-like"/>
</dbReference>
<keyword evidence="3 4" id="KW-0342">GTP-binding</keyword>
<reference evidence="7" key="1">
    <citation type="submission" date="2020-08" db="EMBL/GenBank/DDBJ databases">
        <title>Genome public.</title>
        <authorList>
            <person name="Liu C."/>
            <person name="Sun Q."/>
        </authorList>
    </citation>
    <scope>NUCLEOTIDE SEQUENCE</scope>
    <source>
        <strain evidence="7">NSJ-53</strain>
    </source>
</reference>
<protein>
    <submittedName>
        <fullName evidence="7">RNase adapter RapZ</fullName>
    </submittedName>
</protein>
<dbReference type="HAMAP" id="MF_00636">
    <property type="entry name" value="RapZ_like"/>
    <property type="match status" value="1"/>
</dbReference>
<dbReference type="GO" id="GO:0005525">
    <property type="term" value="F:GTP binding"/>
    <property type="evidence" value="ECO:0007669"/>
    <property type="project" value="UniProtKB-UniRule"/>
</dbReference>
<dbReference type="NCBIfam" id="NF003828">
    <property type="entry name" value="PRK05416.1"/>
    <property type="match status" value="1"/>
</dbReference>
<evidence type="ECO:0000256" key="2">
    <source>
        <dbReference type="ARBA" id="ARBA00022840"/>
    </source>
</evidence>
<dbReference type="Pfam" id="PF03668">
    <property type="entry name" value="RapZ-like_N"/>
    <property type="match status" value="1"/>
</dbReference>
<dbReference type="Pfam" id="PF22740">
    <property type="entry name" value="PapZ_C"/>
    <property type="match status" value="1"/>
</dbReference>
<evidence type="ECO:0000313" key="7">
    <source>
        <dbReference type="EMBL" id="MBC8531369.1"/>
    </source>
</evidence>
<proteinExistence type="inferred from homology"/>
<feature type="binding site" evidence="4">
    <location>
        <begin position="8"/>
        <end position="15"/>
    </location>
    <ligand>
        <name>ATP</name>
        <dbReference type="ChEBI" id="CHEBI:30616"/>
    </ligand>
</feature>
<comment type="caution">
    <text evidence="7">The sequence shown here is derived from an EMBL/GenBank/DDBJ whole genome shotgun (WGS) entry which is preliminary data.</text>
</comment>
<evidence type="ECO:0000256" key="3">
    <source>
        <dbReference type="ARBA" id="ARBA00023134"/>
    </source>
</evidence>
<evidence type="ECO:0000256" key="4">
    <source>
        <dbReference type="HAMAP-Rule" id="MF_00636"/>
    </source>
</evidence>
<name>A0A926D4N7_9FIRM</name>
<evidence type="ECO:0000256" key="1">
    <source>
        <dbReference type="ARBA" id="ARBA00022741"/>
    </source>
</evidence>
<keyword evidence="8" id="KW-1185">Reference proteome</keyword>
<evidence type="ECO:0000259" key="6">
    <source>
        <dbReference type="Pfam" id="PF22740"/>
    </source>
</evidence>
<dbReference type="GO" id="GO:0005524">
    <property type="term" value="F:ATP binding"/>
    <property type="evidence" value="ECO:0007669"/>
    <property type="project" value="UniProtKB-UniRule"/>
</dbReference>
<dbReference type="RefSeq" id="WP_249315916.1">
    <property type="nucleotide sequence ID" value="NZ_JACRSR010000001.1"/>
</dbReference>
<dbReference type="InterPro" id="IPR053930">
    <property type="entry name" value="RapZ-like_N"/>
</dbReference>
<dbReference type="InterPro" id="IPR027417">
    <property type="entry name" value="P-loop_NTPase"/>
</dbReference>
<evidence type="ECO:0000259" key="5">
    <source>
        <dbReference type="Pfam" id="PF03668"/>
    </source>
</evidence>
<dbReference type="InterPro" id="IPR053931">
    <property type="entry name" value="RapZ_C"/>
</dbReference>
<feature type="domain" description="RapZ-like N-terminal" evidence="5">
    <location>
        <begin position="1"/>
        <end position="157"/>
    </location>
</feature>
<dbReference type="SUPFAM" id="SSF52540">
    <property type="entry name" value="P-loop containing nucleoside triphosphate hydrolases"/>
    <property type="match status" value="1"/>
</dbReference>
<evidence type="ECO:0000313" key="8">
    <source>
        <dbReference type="Proteomes" id="UP000623172"/>
    </source>
</evidence>
<dbReference type="PIRSF" id="PIRSF005052">
    <property type="entry name" value="P-loopkin"/>
    <property type="match status" value="1"/>
</dbReference>
<dbReference type="AlphaFoldDB" id="A0A926D4N7"/>
<feature type="domain" description="RapZ C-terminal" evidence="6">
    <location>
        <begin position="162"/>
        <end position="282"/>
    </location>
</feature>